<name>A0A0H5C7D8_CYBJN</name>
<dbReference type="GO" id="GO:0006914">
    <property type="term" value="P:autophagy"/>
    <property type="evidence" value="ECO:0007669"/>
    <property type="project" value="UniProtKB-KW"/>
</dbReference>
<dbReference type="Pfam" id="PF03987">
    <property type="entry name" value="Autophagy_act_C"/>
    <property type="match status" value="1"/>
</dbReference>
<dbReference type="Gene3D" id="3.30.1460.50">
    <property type="match status" value="1"/>
</dbReference>
<keyword evidence="1" id="KW-0833">Ubl conjugation pathway</keyword>
<proteinExistence type="predicted"/>
<dbReference type="EMBL" id="CDQK01000005">
    <property type="protein sequence ID" value="CEP24018.1"/>
    <property type="molecule type" value="Genomic_DNA"/>
</dbReference>
<gene>
    <name evidence="4" type="ORF">BN1211_4724</name>
</gene>
<reference evidence="5" key="1">
    <citation type="journal article" date="2015" name="J. Biotechnol.">
        <title>The structure of the Cyberlindnera jadinii genome and its relation to Candida utilis analyzed by the occurrence of single nucleotide polymorphisms.</title>
        <authorList>
            <person name="Rupp O."/>
            <person name="Brinkrolf K."/>
            <person name="Buerth C."/>
            <person name="Kunigo M."/>
            <person name="Schneider J."/>
            <person name="Jaenicke S."/>
            <person name="Goesmann A."/>
            <person name="Puehler A."/>
            <person name="Jaeger K.-E."/>
            <person name="Ernst J.F."/>
        </authorList>
    </citation>
    <scope>NUCLEOTIDE SEQUENCE [LARGE SCALE GENOMIC DNA]</scope>
    <source>
        <strain evidence="5">ATCC 18201 / CBS 1600 / BCRC 20928 / JCM 3617 / NBRC 0987 / NRRL Y-1542</strain>
    </source>
</reference>
<protein>
    <submittedName>
        <fullName evidence="4">Uncharacterized protein</fullName>
    </submittedName>
</protein>
<evidence type="ECO:0000256" key="1">
    <source>
        <dbReference type="ARBA" id="ARBA00022786"/>
    </source>
</evidence>
<dbReference type="GO" id="GO:0019787">
    <property type="term" value="F:ubiquitin-like protein transferase activity"/>
    <property type="evidence" value="ECO:0007669"/>
    <property type="project" value="InterPro"/>
</dbReference>
<evidence type="ECO:0000256" key="3">
    <source>
        <dbReference type="ARBA" id="ARBA00023006"/>
    </source>
</evidence>
<evidence type="ECO:0000256" key="2">
    <source>
        <dbReference type="ARBA" id="ARBA00022927"/>
    </source>
</evidence>
<sequence length="141" mass="16012">MAPAISIESFEEQLPGFLINLSRQPNVQNPLVKHHPGSPSTLQFTTTVSENLQYVIMVTYHSSYLTPVVYFRTCRRVDDGWMLAYDCSSVRSHCSIEEFRGSNWAFIHPCDTDELILNGSLVSWASIYLQPLLPLVSTAWM</sequence>
<accession>A0A0H5C7D8</accession>
<evidence type="ECO:0000313" key="5">
    <source>
        <dbReference type="Proteomes" id="UP000038830"/>
    </source>
</evidence>
<dbReference type="AlphaFoldDB" id="A0A0H5C7D8"/>
<dbReference type="InterPro" id="IPR007135">
    <property type="entry name" value="Atg3/Atg10"/>
</dbReference>
<keyword evidence="2" id="KW-0653">Protein transport</keyword>
<keyword evidence="2" id="KW-0813">Transport</keyword>
<evidence type="ECO:0000313" key="4">
    <source>
        <dbReference type="EMBL" id="CEP24018.1"/>
    </source>
</evidence>
<dbReference type="Proteomes" id="UP000038830">
    <property type="component" value="Unassembled WGS sequence"/>
</dbReference>
<dbReference type="GO" id="GO:0015031">
    <property type="term" value="P:protein transport"/>
    <property type="evidence" value="ECO:0007669"/>
    <property type="project" value="UniProtKB-KW"/>
</dbReference>
<organism evidence="4 5">
    <name type="scientific">Cyberlindnera jadinii (strain ATCC 18201 / CBS 1600 / BCRC 20928 / JCM 3617 / NBRC 0987 / NRRL Y-1542)</name>
    <name type="common">Torula yeast</name>
    <name type="synonym">Candida utilis</name>
    <dbReference type="NCBI Taxonomy" id="983966"/>
    <lineage>
        <taxon>Eukaryota</taxon>
        <taxon>Fungi</taxon>
        <taxon>Dikarya</taxon>
        <taxon>Ascomycota</taxon>
        <taxon>Saccharomycotina</taxon>
        <taxon>Saccharomycetes</taxon>
        <taxon>Phaffomycetales</taxon>
        <taxon>Phaffomycetaceae</taxon>
        <taxon>Cyberlindnera</taxon>
    </lineage>
</organism>
<keyword evidence="3" id="KW-0072">Autophagy</keyword>